<dbReference type="InterPro" id="IPR045397">
    <property type="entry name" value="TumE-like"/>
</dbReference>
<proteinExistence type="predicted"/>
<gene>
    <name evidence="1" type="ORF">KEC16_10055</name>
</gene>
<dbReference type="RefSeq" id="WP_211548449.1">
    <property type="nucleotide sequence ID" value="NZ_JAGTUF010000008.1"/>
</dbReference>
<sequence>MGRADETLSYLLDLDGEEIIYDGGHVARFKVKEIGATPEKPHGISYSLTFHARDGRRLMGYDNAHGVAHRGGKFVERHAAFDHWHRDETDEGRPYQFVTAEKLIADFFDEIERILKEKNDG</sequence>
<comment type="caution">
    <text evidence="1">The sequence shown here is derived from an EMBL/GenBank/DDBJ whole genome shotgun (WGS) entry which is preliminary data.</text>
</comment>
<name>A0ABS5ICA6_9PROT</name>
<dbReference type="EMBL" id="JAGTUF010000008">
    <property type="protein sequence ID" value="MBR9972059.1"/>
    <property type="molecule type" value="Genomic_DNA"/>
</dbReference>
<dbReference type="Proteomes" id="UP000680714">
    <property type="component" value="Unassembled WGS sequence"/>
</dbReference>
<reference evidence="1 2" key="1">
    <citation type="submission" date="2021-04" db="EMBL/GenBank/DDBJ databases">
        <title>Magnetospirillum sulfuroxidans sp. nov., a facultative chemolithoautotrophic sulfur-oxidizing alphaproteobacterium isolated from freshwater sediment and proposals for Paramagetospirillum gen. nov., and Magnetospirillaceae fam. nov.</title>
        <authorList>
            <person name="Koziaeva V."/>
            <person name="Geelhoed J.S."/>
            <person name="Sorokin D.Y."/>
            <person name="Grouzdev D.S."/>
        </authorList>
    </citation>
    <scope>NUCLEOTIDE SEQUENCE [LARGE SCALE GENOMIC DNA]</scope>
    <source>
        <strain evidence="1 2">J10</strain>
    </source>
</reference>
<organism evidence="1 2">
    <name type="scientific">Magnetospirillum sulfuroxidans</name>
    <dbReference type="NCBI Taxonomy" id="611300"/>
    <lineage>
        <taxon>Bacteria</taxon>
        <taxon>Pseudomonadati</taxon>
        <taxon>Pseudomonadota</taxon>
        <taxon>Alphaproteobacteria</taxon>
        <taxon>Rhodospirillales</taxon>
        <taxon>Rhodospirillaceae</taxon>
        <taxon>Magnetospirillum</taxon>
    </lineage>
</organism>
<protein>
    <submittedName>
        <fullName evidence="1">Uncharacterized protein</fullName>
    </submittedName>
</protein>
<keyword evidence="2" id="KW-1185">Reference proteome</keyword>
<accession>A0ABS5ICA6</accession>
<evidence type="ECO:0000313" key="2">
    <source>
        <dbReference type="Proteomes" id="UP000680714"/>
    </source>
</evidence>
<dbReference type="Pfam" id="PF20126">
    <property type="entry name" value="TumE"/>
    <property type="match status" value="1"/>
</dbReference>
<evidence type="ECO:0000313" key="1">
    <source>
        <dbReference type="EMBL" id="MBR9972059.1"/>
    </source>
</evidence>